<feature type="transmembrane region" description="Helical" evidence="1">
    <location>
        <begin position="80"/>
        <end position="99"/>
    </location>
</feature>
<reference evidence="2 3" key="1">
    <citation type="journal article" date="2010" name="PLoS Genet.">
        <title>De novo assembly of a 40 Mb eukaryotic genome from short sequence reads: Sordaria macrospora, a model organism for fungal morphogenesis.</title>
        <authorList>
            <person name="Nowrousian M."/>
            <person name="Stajich J."/>
            <person name="Chu M."/>
            <person name="Engh I."/>
            <person name="Espagne E."/>
            <person name="Halliday K."/>
            <person name="Kamerewerd J."/>
            <person name="Kempken F."/>
            <person name="Knab B."/>
            <person name="Kuo H.C."/>
            <person name="Osiewacz H.D."/>
            <person name="Poeggeler S."/>
            <person name="Read N."/>
            <person name="Seiler S."/>
            <person name="Smith K."/>
            <person name="Zickler D."/>
            <person name="Kueck U."/>
            <person name="Freitag M."/>
        </authorList>
    </citation>
    <scope>NUCLEOTIDE SEQUENCE [LARGE SCALE GENOMIC DNA]</scope>
    <source>
        <strain evidence="3">ATCC MYA-333 / DSM 997 / K(L3346) / K-hell</strain>
        <tissue evidence="2">Mycelium</tissue>
    </source>
</reference>
<dbReference type="HOGENOM" id="CLU_1305534_0_0_1"/>
<evidence type="ECO:0000313" key="2">
    <source>
        <dbReference type="EMBL" id="CCC12597.1"/>
    </source>
</evidence>
<dbReference type="EMBL" id="CABT02000029">
    <property type="protein sequence ID" value="CCC12597.1"/>
    <property type="molecule type" value="Genomic_DNA"/>
</dbReference>
<dbReference type="Proteomes" id="UP000001881">
    <property type="component" value="Unassembled WGS sequence"/>
</dbReference>
<organism evidence="2 3">
    <name type="scientific">Sordaria macrospora (strain ATCC MYA-333 / DSM 997 / K(L3346) / K-hell)</name>
    <dbReference type="NCBI Taxonomy" id="771870"/>
    <lineage>
        <taxon>Eukaryota</taxon>
        <taxon>Fungi</taxon>
        <taxon>Dikarya</taxon>
        <taxon>Ascomycota</taxon>
        <taxon>Pezizomycotina</taxon>
        <taxon>Sordariomycetes</taxon>
        <taxon>Sordariomycetidae</taxon>
        <taxon>Sordariales</taxon>
        <taxon>Sordariaceae</taxon>
        <taxon>Sordaria</taxon>
    </lineage>
</organism>
<keyword evidence="3" id="KW-1185">Reference proteome</keyword>
<dbReference type="VEuPathDB" id="FungiDB:SMAC_07004"/>
<protein>
    <submittedName>
        <fullName evidence="2">WGS project CABT00000000 data, contig 2.29</fullName>
    </submittedName>
</protein>
<accession>F7W509</accession>
<sequence length="211" mass="23244">MDITMGPFLCCPIPMPVSTRAVTLDLPWLVAAVSKSLEDFGGSTVDQNPNASMAGDWAFRPSEADMSFTLPTCSCHIPNAILFFPFLFLDGLVLSVLFLKTAAAFSANALSLCSSARSTLGILQKPSAVNAQTVYIVPFQSLKYWSGAWKLINSPRLMGFSYINMSFIDMIIMMVIYLTMETGLIRLMNIPELFNKVVHFGNGLQGHRLWS</sequence>
<keyword evidence="1" id="KW-0812">Transmembrane</keyword>
<evidence type="ECO:0000256" key="1">
    <source>
        <dbReference type="SAM" id="Phobius"/>
    </source>
</evidence>
<name>F7W509_SORMK</name>
<evidence type="ECO:0000313" key="3">
    <source>
        <dbReference type="Proteomes" id="UP000001881"/>
    </source>
</evidence>
<comment type="caution">
    <text evidence="2">The sequence shown here is derived from an EMBL/GenBank/DDBJ whole genome shotgun (WGS) entry which is preliminary data.</text>
</comment>
<gene>
    <name evidence="2" type="ORF">SMAC_07004</name>
</gene>
<keyword evidence="1" id="KW-1133">Transmembrane helix</keyword>
<keyword evidence="1" id="KW-0472">Membrane</keyword>
<proteinExistence type="predicted"/>
<dbReference type="AlphaFoldDB" id="F7W509"/>
<dbReference type="InParanoid" id="F7W509"/>
<feature type="transmembrane region" description="Helical" evidence="1">
    <location>
        <begin position="160"/>
        <end position="180"/>
    </location>
</feature>